<feature type="signal peptide" evidence="1">
    <location>
        <begin position="1"/>
        <end position="21"/>
    </location>
</feature>
<dbReference type="InterPro" id="IPR036918">
    <property type="entry name" value="Pyrv_Knase_C_sf"/>
</dbReference>
<sequence>MLSVPPAISLLIVISTSDVSASPLPDWLKDVDARVQFGLQFGKQRGFIKPGDPIIVVTGWKQGPGYTNTMRIVYVSPLC</sequence>
<protein>
    <recommendedName>
        <fullName evidence="2">Pyruvate kinase C-terminal domain-containing protein</fullName>
    </recommendedName>
</protein>
<dbReference type="AlphaFoldDB" id="A0A7R9IBJ5"/>
<proteinExistence type="predicted"/>
<keyword evidence="1" id="KW-0732">Signal</keyword>
<feature type="chain" id="PRO_5030957079" description="Pyruvate kinase C-terminal domain-containing protein" evidence="1">
    <location>
        <begin position="22"/>
        <end position="79"/>
    </location>
</feature>
<organism evidence="3">
    <name type="scientific">Timema tahoe</name>
    <dbReference type="NCBI Taxonomy" id="61484"/>
    <lineage>
        <taxon>Eukaryota</taxon>
        <taxon>Metazoa</taxon>
        <taxon>Ecdysozoa</taxon>
        <taxon>Arthropoda</taxon>
        <taxon>Hexapoda</taxon>
        <taxon>Insecta</taxon>
        <taxon>Pterygota</taxon>
        <taxon>Neoptera</taxon>
        <taxon>Polyneoptera</taxon>
        <taxon>Phasmatodea</taxon>
        <taxon>Timematodea</taxon>
        <taxon>Timematoidea</taxon>
        <taxon>Timematidae</taxon>
        <taxon>Timema</taxon>
    </lineage>
</organism>
<evidence type="ECO:0000313" key="3">
    <source>
        <dbReference type="EMBL" id="CAD7455084.1"/>
    </source>
</evidence>
<dbReference type="InterPro" id="IPR015795">
    <property type="entry name" value="Pyrv_Knase_C"/>
</dbReference>
<evidence type="ECO:0000259" key="2">
    <source>
        <dbReference type="Pfam" id="PF02887"/>
    </source>
</evidence>
<dbReference type="Pfam" id="PF02887">
    <property type="entry name" value="PK_C"/>
    <property type="match status" value="1"/>
</dbReference>
<reference evidence="3" key="1">
    <citation type="submission" date="2020-11" db="EMBL/GenBank/DDBJ databases">
        <authorList>
            <person name="Tran Van P."/>
        </authorList>
    </citation>
    <scope>NUCLEOTIDE SEQUENCE</scope>
</reference>
<dbReference type="Gene3D" id="3.40.1380.20">
    <property type="entry name" value="Pyruvate kinase, C-terminal domain"/>
    <property type="match status" value="1"/>
</dbReference>
<accession>A0A7R9IBJ5</accession>
<dbReference type="EMBL" id="OE000800">
    <property type="protein sequence ID" value="CAD7455084.1"/>
    <property type="molecule type" value="Genomic_DNA"/>
</dbReference>
<name>A0A7R9IBJ5_9NEOP</name>
<evidence type="ECO:0000256" key="1">
    <source>
        <dbReference type="SAM" id="SignalP"/>
    </source>
</evidence>
<dbReference type="SUPFAM" id="SSF52935">
    <property type="entry name" value="PK C-terminal domain-like"/>
    <property type="match status" value="1"/>
</dbReference>
<gene>
    <name evidence="3" type="ORF">TTEB3V08_LOCUS3165</name>
</gene>
<feature type="domain" description="Pyruvate kinase C-terminal" evidence="2">
    <location>
        <begin position="28"/>
        <end position="73"/>
    </location>
</feature>